<evidence type="ECO:0000256" key="3">
    <source>
        <dbReference type="ARBA" id="ARBA00022691"/>
    </source>
</evidence>
<dbReference type="InterPro" id="IPR029063">
    <property type="entry name" value="SAM-dependent_MTases_sf"/>
</dbReference>
<keyword evidence="3" id="KW-0949">S-adenosyl-L-methionine</keyword>
<accession>A0A1F5KSF6</accession>
<keyword evidence="2" id="KW-0808">Transferase</keyword>
<gene>
    <name evidence="5" type="ORF">A3B45_02400</name>
</gene>
<dbReference type="SUPFAM" id="SSF53335">
    <property type="entry name" value="S-adenosyl-L-methionine-dependent methyltransferases"/>
    <property type="match status" value="1"/>
</dbReference>
<feature type="transmembrane region" description="Helical" evidence="4">
    <location>
        <begin position="6"/>
        <end position="24"/>
    </location>
</feature>
<evidence type="ECO:0000256" key="1">
    <source>
        <dbReference type="ARBA" id="ARBA00022603"/>
    </source>
</evidence>
<evidence type="ECO:0008006" key="7">
    <source>
        <dbReference type="Google" id="ProtNLM"/>
    </source>
</evidence>
<proteinExistence type="predicted"/>
<dbReference type="Gene3D" id="3.40.50.150">
    <property type="entry name" value="Vaccinia Virus protein VP39"/>
    <property type="match status" value="1"/>
</dbReference>
<reference evidence="5 6" key="1">
    <citation type="journal article" date="2016" name="Nat. Commun.">
        <title>Thousands of microbial genomes shed light on interconnected biogeochemical processes in an aquifer system.</title>
        <authorList>
            <person name="Anantharaman K."/>
            <person name="Brown C.T."/>
            <person name="Hug L.A."/>
            <person name="Sharon I."/>
            <person name="Castelle C.J."/>
            <person name="Probst A.J."/>
            <person name="Thomas B.C."/>
            <person name="Singh A."/>
            <person name="Wilkins M.J."/>
            <person name="Karaoz U."/>
            <person name="Brodie E.L."/>
            <person name="Williams K.H."/>
            <person name="Hubbard S.S."/>
            <person name="Banfield J.F."/>
        </authorList>
    </citation>
    <scope>NUCLEOTIDE SEQUENCE [LARGE SCALE GENOMIC DNA]</scope>
</reference>
<dbReference type="InterPro" id="IPR026170">
    <property type="entry name" value="FAM173A/B"/>
</dbReference>
<keyword evidence="4" id="KW-0812">Transmembrane</keyword>
<keyword evidence="4" id="KW-1133">Transmembrane helix</keyword>
<evidence type="ECO:0000313" key="5">
    <source>
        <dbReference type="EMBL" id="OGE43858.1"/>
    </source>
</evidence>
<evidence type="ECO:0000313" key="6">
    <source>
        <dbReference type="Proteomes" id="UP000178565"/>
    </source>
</evidence>
<dbReference type="GO" id="GO:0032259">
    <property type="term" value="P:methylation"/>
    <property type="evidence" value="ECO:0007669"/>
    <property type="project" value="UniProtKB-KW"/>
</dbReference>
<name>A0A1F5KSF6_9BACT</name>
<protein>
    <recommendedName>
        <fullName evidence="7">Methyltransferase domain-containing protein</fullName>
    </recommendedName>
</protein>
<dbReference type="STRING" id="1797785.A3B45_02400"/>
<dbReference type="AlphaFoldDB" id="A0A1F5KSF6"/>
<dbReference type="PANTHER" id="PTHR13610">
    <property type="entry name" value="METHYLTRANSFERASE DOMAIN-CONTAINING PROTEIN"/>
    <property type="match status" value="1"/>
</dbReference>
<dbReference type="Proteomes" id="UP000178565">
    <property type="component" value="Unassembled WGS sequence"/>
</dbReference>
<keyword evidence="1" id="KW-0489">Methyltransferase</keyword>
<organism evidence="5 6">
    <name type="scientific">Candidatus Daviesbacteria bacterium RIFCSPLOWO2_01_FULL_39_12</name>
    <dbReference type="NCBI Taxonomy" id="1797785"/>
    <lineage>
        <taxon>Bacteria</taxon>
        <taxon>Candidatus Daviesiibacteriota</taxon>
    </lineage>
</organism>
<evidence type="ECO:0000256" key="2">
    <source>
        <dbReference type="ARBA" id="ARBA00022679"/>
    </source>
</evidence>
<keyword evidence="4" id="KW-0472">Membrane</keyword>
<sequence>MDLTLIISLGILIGCLIALSWFAGSDAPYVPTKMGGIRKILKLAGVKNLPAGRQGGKKFYELGSGDGRVVIEAARLGANAVGIEQSWIRVLYSKWKAARQNYPKGLFCQFYHGDVFKRSYQDADIVYIFLLQKGVNKLEEKLKKELKKGSIIITQTYHFPNWKPYKKMDLSKEIDFSKDIKGAGNFWLYKK</sequence>
<evidence type="ECO:0000256" key="4">
    <source>
        <dbReference type="SAM" id="Phobius"/>
    </source>
</evidence>
<dbReference type="CDD" id="cd02440">
    <property type="entry name" value="AdoMet_MTases"/>
    <property type="match status" value="1"/>
</dbReference>
<comment type="caution">
    <text evidence="5">The sequence shown here is derived from an EMBL/GenBank/DDBJ whole genome shotgun (WGS) entry which is preliminary data.</text>
</comment>
<dbReference type="PANTHER" id="PTHR13610:SF9">
    <property type="entry name" value="FI06469P"/>
    <property type="match status" value="1"/>
</dbReference>
<dbReference type="EMBL" id="MFDM01000011">
    <property type="protein sequence ID" value="OGE43858.1"/>
    <property type="molecule type" value="Genomic_DNA"/>
</dbReference>
<dbReference type="GO" id="GO:0016279">
    <property type="term" value="F:protein-lysine N-methyltransferase activity"/>
    <property type="evidence" value="ECO:0007669"/>
    <property type="project" value="InterPro"/>
</dbReference>